<dbReference type="UniPathway" id="UPA00053">
    <property type="reaction ID" value="UER00088"/>
</dbReference>
<dbReference type="GO" id="GO:0005829">
    <property type="term" value="C:cytosol"/>
    <property type="evidence" value="ECO:0007669"/>
    <property type="project" value="TreeGrafter"/>
</dbReference>
<evidence type="ECO:0000313" key="12">
    <source>
        <dbReference type="EMBL" id="NBN80397.1"/>
    </source>
</evidence>
<comment type="caution">
    <text evidence="11">Lacks conserved residue(s) required for the propagation of feature annotation.</text>
</comment>
<feature type="binding site" evidence="11">
    <location>
        <begin position="51"/>
        <end position="56"/>
    </location>
    <ligand>
        <name>ATP</name>
        <dbReference type="ChEBI" id="CHEBI:30616"/>
    </ligand>
</feature>
<comment type="function">
    <text evidence="11">Catalyzes the specific phosphorylation of the 3-hydroxyl group of shikimic acid using ATP as a cosubstrate.</text>
</comment>
<dbReference type="GO" id="GO:0009423">
    <property type="term" value="P:chorismate biosynthetic process"/>
    <property type="evidence" value="ECO:0007669"/>
    <property type="project" value="UniProtKB-UniRule"/>
</dbReference>
<keyword evidence="8 11" id="KW-0067">ATP-binding</keyword>
<dbReference type="GO" id="GO:0008652">
    <property type="term" value="P:amino acid biosynthetic process"/>
    <property type="evidence" value="ECO:0007669"/>
    <property type="project" value="UniProtKB-KW"/>
</dbReference>
<dbReference type="PROSITE" id="PS01128">
    <property type="entry name" value="SHIKIMATE_KINASE"/>
    <property type="match status" value="1"/>
</dbReference>
<comment type="similarity">
    <text evidence="2 11">Belongs to the shikimate kinase family.</text>
</comment>
<dbReference type="PRINTS" id="PR01100">
    <property type="entry name" value="SHIKIMTKNASE"/>
</dbReference>
<dbReference type="InterPro" id="IPR023000">
    <property type="entry name" value="Shikimate_kinase_CS"/>
</dbReference>
<feature type="binding site" evidence="11">
    <location>
        <position position="157"/>
    </location>
    <ligand>
        <name>ATP</name>
        <dbReference type="ChEBI" id="CHEBI:30616"/>
    </ligand>
</feature>
<dbReference type="GO" id="GO:0000287">
    <property type="term" value="F:magnesium ion binding"/>
    <property type="evidence" value="ECO:0007669"/>
    <property type="project" value="UniProtKB-UniRule"/>
</dbReference>
<dbReference type="PANTHER" id="PTHR21087">
    <property type="entry name" value="SHIKIMATE KINASE"/>
    <property type="match status" value="1"/>
</dbReference>
<keyword evidence="9 11" id="KW-0057">Aromatic amino acid biosynthesis</keyword>
<name>A0A7X5JAT4_9HYPH</name>
<feature type="binding site" evidence="11">
    <location>
        <position position="97"/>
    </location>
    <ligand>
        <name>substrate</name>
    </ligand>
</feature>
<evidence type="ECO:0000256" key="9">
    <source>
        <dbReference type="ARBA" id="ARBA00023141"/>
    </source>
</evidence>
<dbReference type="GO" id="GO:0004765">
    <property type="term" value="F:shikimate kinase activity"/>
    <property type="evidence" value="ECO:0007669"/>
    <property type="project" value="UniProtKB-UniRule"/>
</dbReference>
<keyword evidence="5 11" id="KW-0808">Transferase</keyword>
<comment type="caution">
    <text evidence="12">The sequence shown here is derived from an EMBL/GenBank/DDBJ whole genome shotgun (WGS) entry which is preliminary data.</text>
</comment>
<evidence type="ECO:0000256" key="7">
    <source>
        <dbReference type="ARBA" id="ARBA00022777"/>
    </source>
</evidence>
<dbReference type="GO" id="GO:0009073">
    <property type="term" value="P:aromatic amino acid family biosynthetic process"/>
    <property type="evidence" value="ECO:0007669"/>
    <property type="project" value="UniProtKB-KW"/>
</dbReference>
<evidence type="ECO:0000256" key="1">
    <source>
        <dbReference type="ARBA" id="ARBA00004842"/>
    </source>
</evidence>
<evidence type="ECO:0000256" key="10">
    <source>
        <dbReference type="ARBA" id="ARBA00048567"/>
    </source>
</evidence>
<evidence type="ECO:0000256" key="8">
    <source>
        <dbReference type="ARBA" id="ARBA00022840"/>
    </source>
</evidence>
<feature type="binding site" evidence="11">
    <location>
        <position position="119"/>
    </location>
    <ligand>
        <name>substrate</name>
    </ligand>
</feature>
<comment type="pathway">
    <text evidence="1 11">Metabolic intermediate biosynthesis; chorismate biosynthesis; chorismate from D-erythrose 4-phosphate and phosphoenolpyruvate: step 5/7.</text>
</comment>
<evidence type="ECO:0000256" key="3">
    <source>
        <dbReference type="ARBA" id="ARBA00012154"/>
    </source>
</evidence>
<comment type="catalytic activity">
    <reaction evidence="10 11">
        <text>shikimate + ATP = 3-phosphoshikimate + ADP + H(+)</text>
        <dbReference type="Rhea" id="RHEA:13121"/>
        <dbReference type="ChEBI" id="CHEBI:15378"/>
        <dbReference type="ChEBI" id="CHEBI:30616"/>
        <dbReference type="ChEBI" id="CHEBI:36208"/>
        <dbReference type="ChEBI" id="CHEBI:145989"/>
        <dbReference type="ChEBI" id="CHEBI:456216"/>
        <dbReference type="EC" id="2.7.1.71"/>
    </reaction>
</comment>
<keyword evidence="7 11" id="KW-0418">Kinase</keyword>
<organism evidence="12 13">
    <name type="scientific">Pannonibacter tanglangensis</name>
    <dbReference type="NCBI Taxonomy" id="2750084"/>
    <lineage>
        <taxon>Bacteria</taxon>
        <taxon>Pseudomonadati</taxon>
        <taxon>Pseudomonadota</taxon>
        <taxon>Alphaproteobacteria</taxon>
        <taxon>Hyphomicrobiales</taxon>
        <taxon>Stappiaceae</taxon>
        <taxon>Pannonibacter</taxon>
    </lineage>
</organism>
<comment type="subunit">
    <text evidence="11">Monomer.</text>
</comment>
<proteinExistence type="inferred from homology"/>
<dbReference type="GO" id="GO:0005524">
    <property type="term" value="F:ATP binding"/>
    <property type="evidence" value="ECO:0007669"/>
    <property type="project" value="UniProtKB-UniRule"/>
</dbReference>
<keyword evidence="4 11" id="KW-0028">Amino-acid biosynthesis</keyword>
<feature type="binding site" evidence="11">
    <location>
        <position position="55"/>
    </location>
    <ligand>
        <name>Mg(2+)</name>
        <dbReference type="ChEBI" id="CHEBI:18420"/>
    </ligand>
</feature>
<dbReference type="NCBIfam" id="NF010552">
    <property type="entry name" value="PRK13946.1"/>
    <property type="match status" value="1"/>
</dbReference>
<dbReference type="Gene3D" id="3.40.50.300">
    <property type="entry name" value="P-loop containing nucleotide triphosphate hydrolases"/>
    <property type="match status" value="1"/>
</dbReference>
<protein>
    <recommendedName>
        <fullName evidence="3 11">Shikimate kinase</fullName>
        <shortName evidence="11">SK</shortName>
        <ecNumber evidence="3 11">2.7.1.71</ecNumber>
    </recommendedName>
</protein>
<dbReference type="EC" id="2.7.1.71" evidence="3 11"/>
<dbReference type="InterPro" id="IPR027417">
    <property type="entry name" value="P-loop_NTPase"/>
</dbReference>
<keyword evidence="11" id="KW-0460">Magnesium</keyword>
<accession>A0A7X5JAT4</accession>
<sequence length="218" mass="23804">MSEYDKRRETRHKGGPAVGAAGSGTIITDERAARLVSALGPRCIVLVGIMGCGKSSVGRRLAQRLGLPFVDADTEIETAANMTISEIFAVHGEPEFRRGEERVIARLLQEGPMVLATGGGAFMSETTRREIARAAVSVWLRADLDTVMARVRKRPTRPLLQNADPEGTMRALLEKREPVYALADTSVWSREVPHETVMEDIILALEDFLSLRPAPDAA</sequence>
<comment type="cofactor">
    <cofactor evidence="11">
        <name>Mg(2+)</name>
        <dbReference type="ChEBI" id="CHEBI:18420"/>
    </cofactor>
    <text evidence="11">Binds 1 Mg(2+) ion per subunit.</text>
</comment>
<dbReference type="PANTHER" id="PTHR21087:SF16">
    <property type="entry name" value="SHIKIMATE KINASE 1, CHLOROPLASTIC"/>
    <property type="match status" value="1"/>
</dbReference>
<dbReference type="HAMAP" id="MF_00109">
    <property type="entry name" value="Shikimate_kinase"/>
    <property type="match status" value="1"/>
</dbReference>
<dbReference type="Proteomes" id="UP000586722">
    <property type="component" value="Unassembled WGS sequence"/>
</dbReference>
<evidence type="ECO:0000256" key="5">
    <source>
        <dbReference type="ARBA" id="ARBA00022679"/>
    </source>
</evidence>
<dbReference type="InterPro" id="IPR031322">
    <property type="entry name" value="Shikimate/glucono_kinase"/>
</dbReference>
<dbReference type="AlphaFoldDB" id="A0A7X5JAT4"/>
<dbReference type="EMBL" id="JAABLQ010000004">
    <property type="protein sequence ID" value="NBN80397.1"/>
    <property type="molecule type" value="Genomic_DNA"/>
</dbReference>
<dbReference type="CDD" id="cd00464">
    <property type="entry name" value="SK"/>
    <property type="match status" value="1"/>
</dbReference>
<feature type="binding site" evidence="11">
    <location>
        <position position="176"/>
    </location>
    <ligand>
        <name>substrate</name>
    </ligand>
</feature>
<evidence type="ECO:0000313" key="13">
    <source>
        <dbReference type="Proteomes" id="UP000586722"/>
    </source>
</evidence>
<dbReference type="InterPro" id="IPR000623">
    <property type="entry name" value="Shikimate_kinase/TSH1"/>
</dbReference>
<keyword evidence="11" id="KW-0963">Cytoplasm</keyword>
<comment type="subcellular location">
    <subcellularLocation>
        <location evidence="11">Cytoplasm</location>
    </subcellularLocation>
</comment>
<feature type="binding site" evidence="11">
    <location>
        <position position="73"/>
    </location>
    <ligand>
        <name>substrate</name>
    </ligand>
</feature>
<keyword evidence="13" id="KW-1185">Reference proteome</keyword>
<evidence type="ECO:0000256" key="11">
    <source>
        <dbReference type="HAMAP-Rule" id="MF_00109"/>
    </source>
</evidence>
<dbReference type="SUPFAM" id="SSF52540">
    <property type="entry name" value="P-loop containing nucleoside triphosphate hydrolases"/>
    <property type="match status" value="1"/>
</dbReference>
<evidence type="ECO:0000256" key="2">
    <source>
        <dbReference type="ARBA" id="ARBA00006997"/>
    </source>
</evidence>
<keyword evidence="6 11" id="KW-0547">Nucleotide-binding</keyword>
<dbReference type="Pfam" id="PF01202">
    <property type="entry name" value="SKI"/>
    <property type="match status" value="1"/>
</dbReference>
<evidence type="ECO:0000256" key="6">
    <source>
        <dbReference type="ARBA" id="ARBA00022741"/>
    </source>
</evidence>
<gene>
    <name evidence="11" type="primary">aroK</name>
    <name evidence="12" type="ORF">GWI72_19135</name>
</gene>
<keyword evidence="11" id="KW-0479">Metal-binding</keyword>
<evidence type="ECO:0000256" key="4">
    <source>
        <dbReference type="ARBA" id="ARBA00022605"/>
    </source>
</evidence>
<reference evidence="13" key="1">
    <citation type="submission" date="2020-01" db="EMBL/GenBank/DDBJ databases">
        <authorList>
            <person name="Fang Y."/>
            <person name="Sun R."/>
            <person name="Nie L."/>
            <person name="He J."/>
            <person name="Hao L."/>
            <person name="Wang L."/>
            <person name="Su S."/>
            <person name="Lv E."/>
            <person name="Zhang Z."/>
            <person name="Xie R."/>
            <person name="Liu H."/>
        </authorList>
    </citation>
    <scope>NUCLEOTIDE SEQUENCE [LARGE SCALE GENOMIC DNA]</scope>
    <source>
        <strain evidence="13">XCT-53</strain>
    </source>
</reference>